<evidence type="ECO:0000313" key="1">
    <source>
        <dbReference type="EMBL" id="KAK7749632.1"/>
    </source>
</evidence>
<proteinExistence type="predicted"/>
<dbReference type="AlphaFoldDB" id="A0AAN9ULR0"/>
<accession>A0AAN9ULR0</accession>
<reference evidence="1 2" key="1">
    <citation type="journal article" date="2023" name="PLoS ONE">
        <title>Cytospora paraplurivora sp. nov. isolated from orchards with fruit tree decline syndrome in Ontario, Canada.</title>
        <authorList>
            <person name="Ilyukhin E."/>
            <person name="Nguyen H.D.T."/>
            <person name="Castle A.J."/>
            <person name="Ellouze W."/>
        </authorList>
    </citation>
    <scope>NUCLEOTIDE SEQUENCE [LARGE SCALE GENOMIC DNA]</scope>
    <source>
        <strain evidence="1 2">FDS-564</strain>
    </source>
</reference>
<organism evidence="1 2">
    <name type="scientific">Cytospora paraplurivora</name>
    <dbReference type="NCBI Taxonomy" id="2898453"/>
    <lineage>
        <taxon>Eukaryota</taxon>
        <taxon>Fungi</taxon>
        <taxon>Dikarya</taxon>
        <taxon>Ascomycota</taxon>
        <taxon>Pezizomycotina</taxon>
        <taxon>Sordariomycetes</taxon>
        <taxon>Sordariomycetidae</taxon>
        <taxon>Diaporthales</taxon>
        <taxon>Cytosporaceae</taxon>
        <taxon>Cytospora</taxon>
    </lineage>
</organism>
<evidence type="ECO:0000313" key="2">
    <source>
        <dbReference type="Proteomes" id="UP001320245"/>
    </source>
</evidence>
<dbReference type="EMBL" id="JAJSPL020000001">
    <property type="protein sequence ID" value="KAK7749632.1"/>
    <property type="molecule type" value="Genomic_DNA"/>
</dbReference>
<keyword evidence="2" id="KW-1185">Reference proteome</keyword>
<sequence>MPCVLPTGFAFASTSTKQIPDTTRIVTSIEIWVNQVGETGRNELLRKLEALRFNICDDKWSRESNGAGAADDGATAECQIRDAEGCQDDTQWLQ</sequence>
<dbReference type="Proteomes" id="UP001320245">
    <property type="component" value="Unassembled WGS sequence"/>
</dbReference>
<protein>
    <submittedName>
        <fullName evidence="1">Uncharacterized protein</fullName>
    </submittedName>
</protein>
<comment type="caution">
    <text evidence="1">The sequence shown here is derived from an EMBL/GenBank/DDBJ whole genome shotgun (WGS) entry which is preliminary data.</text>
</comment>
<name>A0AAN9ULR0_9PEZI</name>
<gene>
    <name evidence="1" type="ORF">SLS53_000210</name>
</gene>